<feature type="transmembrane region" description="Helical" evidence="18">
    <location>
        <begin position="55"/>
        <end position="75"/>
    </location>
</feature>
<feature type="transmembrane region" description="Helical" evidence="18">
    <location>
        <begin position="261"/>
        <end position="282"/>
    </location>
</feature>
<comment type="similarity">
    <text evidence="3 18">Belongs to the complex I subunit 2 family.</text>
</comment>
<feature type="transmembrane region" description="Helical" evidence="18">
    <location>
        <begin position="230"/>
        <end position="249"/>
    </location>
</feature>
<feature type="transmembrane region" description="Helical" evidence="18">
    <location>
        <begin position="190"/>
        <end position="209"/>
    </location>
</feature>
<sequence length="328" mass="38713">MNLNKLIFFSIMTASTLITMSANNWLGMWMGMEINLMSFIPIIHMKKNKKASQGCMMYFLSQSIGSIVLLFSITMNKFIMYNIMEDFSQMMMTISLMIKMAGAPFHMWLPEMMTCLDWKNCFLLMTWQKLAPLTILSFNINNMMSINILLSAMIGAIGGLNQTSMRKIMAYSSINHLSWMMMMMMMEKTWYIYMLIYSSIMMMMLLLLNKKNIYFLNQITSYKLEMMEKITIMTLMMSMGGMPPFMGFIPKWMVMQNMINSQLWMIMLIMVTMSLITLFYYIRMFFPMLMIYNTKIKWTKTQLNNNMMITAIFSMNLMLPLILMLPMF</sequence>
<evidence type="ECO:0000256" key="10">
    <source>
        <dbReference type="ARBA" id="ARBA00022967"/>
    </source>
</evidence>
<gene>
    <name evidence="20" type="primary">ND2</name>
</gene>
<keyword evidence="16 18" id="KW-0472">Membrane</keyword>
<evidence type="ECO:0000256" key="7">
    <source>
        <dbReference type="ARBA" id="ARBA00022660"/>
    </source>
</evidence>
<keyword evidence="7 18" id="KW-0679">Respiratory chain</keyword>
<keyword evidence="8 18" id="KW-0812">Transmembrane</keyword>
<feature type="domain" description="NADH:quinone oxidoreductase/Mrp antiporter transmembrane" evidence="19">
    <location>
        <begin position="22"/>
        <end position="277"/>
    </location>
</feature>
<reference evidence="20" key="1">
    <citation type="submission" date="2016-05" db="EMBL/GenBank/DDBJ databases">
        <authorList>
            <person name="Yang C."/>
            <person name="Li H."/>
            <person name="Cai W.Z."/>
        </authorList>
    </citation>
    <scope>NUCLEOTIDE SEQUENCE</scope>
</reference>
<dbReference type="Pfam" id="PF00361">
    <property type="entry name" value="Proton_antipo_M"/>
    <property type="match status" value="1"/>
</dbReference>
<reference evidence="20" key="2">
    <citation type="journal article" date="2019" name="Syst. Entomol.">
        <title>Higher-level phylogeny and evolutionary history of Pentatomomorpha (Hemiptera: Heteroptera) inferred from mitochondrial genome sequences.</title>
        <authorList>
            <person name="Liu Y."/>
            <person name="Li H."/>
            <person name="Song F."/>
            <person name="Zhao Y."/>
            <person name="Wilson J.-J."/>
            <person name="Cai W."/>
        </authorList>
    </citation>
    <scope>NUCLEOTIDE SEQUENCE</scope>
</reference>
<evidence type="ECO:0000313" key="20">
    <source>
        <dbReference type="EMBL" id="APO08871.1"/>
    </source>
</evidence>
<dbReference type="GO" id="GO:0006120">
    <property type="term" value="P:mitochondrial electron transport, NADH to ubiquinone"/>
    <property type="evidence" value="ECO:0007669"/>
    <property type="project" value="InterPro"/>
</dbReference>
<dbReference type="PANTHER" id="PTHR46552:SF1">
    <property type="entry name" value="NADH-UBIQUINONE OXIDOREDUCTASE CHAIN 2"/>
    <property type="match status" value="1"/>
</dbReference>
<protein>
    <recommendedName>
        <fullName evidence="5 18">NADH-ubiquinone oxidoreductase chain 2</fullName>
        <ecNumber evidence="4 18">7.1.1.2</ecNumber>
    </recommendedName>
</protein>
<keyword evidence="9 18" id="KW-0999">Mitochondrion inner membrane</keyword>
<keyword evidence="11 18" id="KW-0249">Electron transport</keyword>
<evidence type="ECO:0000256" key="5">
    <source>
        <dbReference type="ARBA" id="ARBA00021008"/>
    </source>
</evidence>
<comment type="function">
    <text evidence="18">Core subunit of the mitochondrial membrane respiratory chain NADH dehydrogenase (Complex I) which catalyzes electron transfer from NADH through the respiratory chain, using ubiquinone as an electron acceptor. Essential for the catalytic activity and assembly of complex I.</text>
</comment>
<evidence type="ECO:0000256" key="18">
    <source>
        <dbReference type="RuleBase" id="RU003403"/>
    </source>
</evidence>
<dbReference type="AlphaFoldDB" id="A0A4Y1JVV4"/>
<dbReference type="InterPro" id="IPR050175">
    <property type="entry name" value="Complex_I_Subunit_2"/>
</dbReference>
<comment type="subcellular location">
    <subcellularLocation>
        <location evidence="2 18">Mitochondrion inner membrane</location>
        <topology evidence="2 18">Multi-pass membrane protein</topology>
    </subcellularLocation>
</comment>
<evidence type="ECO:0000256" key="17">
    <source>
        <dbReference type="ARBA" id="ARBA00049551"/>
    </source>
</evidence>
<evidence type="ECO:0000259" key="19">
    <source>
        <dbReference type="Pfam" id="PF00361"/>
    </source>
</evidence>
<geneLocation type="mitochondrion" evidence="20"/>
<evidence type="ECO:0000256" key="11">
    <source>
        <dbReference type="ARBA" id="ARBA00022982"/>
    </source>
</evidence>
<dbReference type="CTD" id="4536"/>
<evidence type="ECO:0000256" key="13">
    <source>
        <dbReference type="ARBA" id="ARBA00023027"/>
    </source>
</evidence>
<evidence type="ECO:0000256" key="9">
    <source>
        <dbReference type="ARBA" id="ARBA00022792"/>
    </source>
</evidence>
<keyword evidence="13 18" id="KW-0520">NAD</keyword>
<dbReference type="GeneID" id="41699718"/>
<keyword evidence="12 18" id="KW-1133">Transmembrane helix</keyword>
<dbReference type="PRINTS" id="PR01436">
    <property type="entry name" value="NADHDHGNASE2"/>
</dbReference>
<comment type="function">
    <text evidence="1">Core subunit of the mitochondrial membrane respiratory chain NADH dehydrogenase (Complex I) that is believed to belong to the minimal assembly required for catalysis. Complex I functions in the transfer of electrons from NADH to the respiratory chain. The immediate electron acceptor for the enzyme is believed to be ubiquinone.</text>
</comment>
<evidence type="ECO:0000256" key="12">
    <source>
        <dbReference type="ARBA" id="ARBA00022989"/>
    </source>
</evidence>
<evidence type="ECO:0000256" key="16">
    <source>
        <dbReference type="ARBA" id="ARBA00023136"/>
    </source>
</evidence>
<feature type="transmembrane region" description="Helical" evidence="18">
    <location>
        <begin position="6"/>
        <end position="26"/>
    </location>
</feature>
<dbReference type="PANTHER" id="PTHR46552">
    <property type="entry name" value="NADH-UBIQUINONE OXIDOREDUCTASE CHAIN 2"/>
    <property type="match status" value="1"/>
</dbReference>
<dbReference type="GO" id="GO:0008137">
    <property type="term" value="F:NADH dehydrogenase (ubiquinone) activity"/>
    <property type="evidence" value="ECO:0007669"/>
    <property type="project" value="UniProtKB-EC"/>
</dbReference>
<dbReference type="RefSeq" id="YP_009643441.1">
    <property type="nucleotide sequence ID" value="NC_042435.1"/>
</dbReference>
<evidence type="ECO:0000256" key="15">
    <source>
        <dbReference type="ARBA" id="ARBA00023128"/>
    </source>
</evidence>
<proteinExistence type="inferred from homology"/>
<evidence type="ECO:0000256" key="2">
    <source>
        <dbReference type="ARBA" id="ARBA00004448"/>
    </source>
</evidence>
<evidence type="ECO:0000256" key="6">
    <source>
        <dbReference type="ARBA" id="ARBA00022448"/>
    </source>
</evidence>
<organism evidence="20">
    <name type="scientific">Melamphaus faber</name>
    <dbReference type="NCBI Taxonomy" id="702479"/>
    <lineage>
        <taxon>Eukaryota</taxon>
        <taxon>Metazoa</taxon>
        <taxon>Ecdysozoa</taxon>
        <taxon>Arthropoda</taxon>
        <taxon>Hexapoda</taxon>
        <taxon>Insecta</taxon>
        <taxon>Pterygota</taxon>
        <taxon>Neoptera</taxon>
        <taxon>Paraneoptera</taxon>
        <taxon>Hemiptera</taxon>
        <taxon>Heteroptera</taxon>
        <taxon>Panheteroptera</taxon>
        <taxon>Pentatomomorpha</taxon>
        <taxon>Pyrrhocoroidea</taxon>
        <taxon>Pyrrhocoridae</taxon>
        <taxon>Melamphaus</taxon>
    </lineage>
</organism>
<evidence type="ECO:0000256" key="1">
    <source>
        <dbReference type="ARBA" id="ARBA00003257"/>
    </source>
</evidence>
<feature type="transmembrane region" description="Helical" evidence="18">
    <location>
        <begin position="144"/>
        <end position="161"/>
    </location>
</feature>
<name>A0A4Y1JVV4_9HEMI</name>
<dbReference type="EC" id="7.1.1.2" evidence="4 18"/>
<keyword evidence="10 18" id="KW-1278">Translocase</keyword>
<keyword evidence="14 18" id="KW-0830">Ubiquinone</keyword>
<dbReference type="GO" id="GO:0005743">
    <property type="term" value="C:mitochondrial inner membrane"/>
    <property type="evidence" value="ECO:0007669"/>
    <property type="project" value="UniProtKB-SubCell"/>
</dbReference>
<evidence type="ECO:0000256" key="8">
    <source>
        <dbReference type="ARBA" id="ARBA00022692"/>
    </source>
</evidence>
<keyword evidence="6" id="KW-0813">Transport</keyword>
<evidence type="ECO:0000256" key="3">
    <source>
        <dbReference type="ARBA" id="ARBA00007012"/>
    </source>
</evidence>
<feature type="transmembrane region" description="Helical" evidence="18">
    <location>
        <begin position="303"/>
        <end position="325"/>
    </location>
</feature>
<accession>A0A4Y1JVV4</accession>
<dbReference type="EMBL" id="KX345785">
    <property type="protein sequence ID" value="APO08871.1"/>
    <property type="molecule type" value="Genomic_DNA"/>
</dbReference>
<evidence type="ECO:0000256" key="4">
    <source>
        <dbReference type="ARBA" id="ARBA00012944"/>
    </source>
</evidence>
<evidence type="ECO:0000256" key="14">
    <source>
        <dbReference type="ARBA" id="ARBA00023075"/>
    </source>
</evidence>
<dbReference type="InterPro" id="IPR003917">
    <property type="entry name" value="NADH_UbQ_OxRdtase_chain2"/>
</dbReference>
<comment type="catalytic activity">
    <reaction evidence="17 18">
        <text>a ubiquinone + NADH + 5 H(+)(in) = a ubiquinol + NAD(+) + 4 H(+)(out)</text>
        <dbReference type="Rhea" id="RHEA:29091"/>
        <dbReference type="Rhea" id="RHEA-COMP:9565"/>
        <dbReference type="Rhea" id="RHEA-COMP:9566"/>
        <dbReference type="ChEBI" id="CHEBI:15378"/>
        <dbReference type="ChEBI" id="CHEBI:16389"/>
        <dbReference type="ChEBI" id="CHEBI:17976"/>
        <dbReference type="ChEBI" id="CHEBI:57540"/>
        <dbReference type="ChEBI" id="CHEBI:57945"/>
        <dbReference type="EC" id="7.1.1.2"/>
    </reaction>
</comment>
<dbReference type="InterPro" id="IPR001750">
    <property type="entry name" value="ND/Mrp_TM"/>
</dbReference>
<keyword evidence="15 18" id="KW-0496">Mitochondrion</keyword>